<dbReference type="EMBL" id="NRJF01000268">
    <property type="protein sequence ID" value="RIY31657.1"/>
    <property type="molecule type" value="Genomic_DNA"/>
</dbReference>
<feature type="coiled-coil region" evidence="1">
    <location>
        <begin position="574"/>
        <end position="629"/>
    </location>
</feature>
<evidence type="ECO:0000313" key="4">
    <source>
        <dbReference type="Proteomes" id="UP000265964"/>
    </source>
</evidence>
<feature type="compositionally biased region" description="Basic and acidic residues" evidence="2">
    <location>
        <begin position="637"/>
        <end position="650"/>
    </location>
</feature>
<protein>
    <submittedName>
        <fullName evidence="3">Uncharacterized protein</fullName>
    </submittedName>
</protein>
<accession>A0A3A1Y640</accession>
<evidence type="ECO:0000256" key="2">
    <source>
        <dbReference type="SAM" id="MobiDB-lite"/>
    </source>
</evidence>
<feature type="compositionally biased region" description="Polar residues" evidence="2">
    <location>
        <begin position="652"/>
        <end position="661"/>
    </location>
</feature>
<feature type="region of interest" description="Disordered" evidence="2">
    <location>
        <begin position="637"/>
        <end position="661"/>
    </location>
</feature>
<keyword evidence="4" id="KW-1185">Reference proteome</keyword>
<dbReference type="Proteomes" id="UP000265964">
    <property type="component" value="Unassembled WGS sequence"/>
</dbReference>
<sequence>MKSIPFNLGVLGTPNGFQCASLFPERISKRVIDHLDLILLNKLLPNPKNKQQEFPIYALTSFTENNKVYFGMSQYTSCFQVNGNRSGNFFGSFFISEQILVPEDLNRIFVGLSKISNTLLEKGIVVEDRYTQELDELNLNFIETGLYANLNFAGISYSSAIQSNIDKKLLIILDPLKKIEDIGRNLTELTIALHESRALNLFSTVLLTADEEVVKSIVSDESNYIVIRQNDLKSGAKKEFGNRNLFQFIIDFLETNTEKLVKNEVNKVRDHATKELALQEKNFKIVLEKQKEEFESTLEKYIKDLKVSKEQIVEANKIISNLEKDKKISLEKLEKDLLAAFDKELRIKKGELENLQQQLVAKSKEFDKSKANFEAKINSLVVEFQNRTKLEVERVSNNLRRELDLRTQELNTLKPKYEQLNKNLIETESKYKTFRKECEATLQREFNNTLERVKGEFAKKISDERTVHKVNLDRLLNDQNKLLKAKESENDKLKSEINRLKSEIGNSAQSKESLIKTIKESESKIERQIALEKSLRNEIFAIKKEYEKLVIEKNKLASHNKSLEEFNADEKYKANDFEDKLANANKLKEHLQVQVNSLKASNEILEKELSSKEKELKRLRKIEDELREQLLGASNSREIERSKTVNKEQTQEEQSTKSSITYEEERISGLSTIPVNLYPEVAYVETKPQDFSKYKVVVNSLDWSYLQKVKHSLDKLHNCIFSNQLNGKTLQESLFGNFTKYEQLSVVLNNLERDFLILEALTLQEHLEAFRSDKEARYKYLQLFVYALYSNLSSYINSINLGIFVERDQLNYSQLEEVITASKNGQDINVLCEKLKGLGIDKYISNENIKSLRELRSELIEQVNNTKSDRSAFMVYRGLCALYLLRFIYKVVNLK</sequence>
<dbReference type="AlphaFoldDB" id="A0A3A1Y640"/>
<gene>
    <name evidence="3" type="ORF">CKF59_07480</name>
</gene>
<organism evidence="3 4">
    <name type="scientific">Psittacicella gerlachiana</name>
    <dbReference type="NCBI Taxonomy" id="2028574"/>
    <lineage>
        <taxon>Bacteria</taxon>
        <taxon>Pseudomonadati</taxon>
        <taxon>Pseudomonadota</taxon>
        <taxon>Gammaproteobacteria</taxon>
        <taxon>Pasteurellales</taxon>
        <taxon>Psittacicellaceae</taxon>
        <taxon>Psittacicella</taxon>
    </lineage>
</organism>
<proteinExistence type="predicted"/>
<feature type="coiled-coil region" evidence="1">
    <location>
        <begin position="284"/>
        <end position="372"/>
    </location>
</feature>
<feature type="coiled-coil region" evidence="1">
    <location>
        <begin position="472"/>
        <end position="538"/>
    </location>
</feature>
<evidence type="ECO:0000256" key="1">
    <source>
        <dbReference type="SAM" id="Coils"/>
    </source>
</evidence>
<dbReference type="RefSeq" id="WP_119535288.1">
    <property type="nucleotide sequence ID" value="NZ_NRJF01000268.1"/>
</dbReference>
<keyword evidence="1" id="KW-0175">Coiled coil</keyword>
<reference evidence="3 4" key="1">
    <citation type="submission" date="2017-08" db="EMBL/GenBank/DDBJ databases">
        <title>Reclassification of Bisgaard taxon 37 and 44.</title>
        <authorList>
            <person name="Christensen H."/>
        </authorList>
    </citation>
    <scope>NUCLEOTIDE SEQUENCE [LARGE SCALE GENOMIC DNA]</scope>
    <source>
        <strain evidence="3 4">EEAB3T1</strain>
    </source>
</reference>
<name>A0A3A1Y640_9GAMM</name>
<dbReference type="OrthoDB" id="5670185at2"/>
<evidence type="ECO:0000313" key="3">
    <source>
        <dbReference type="EMBL" id="RIY31657.1"/>
    </source>
</evidence>
<comment type="caution">
    <text evidence="3">The sequence shown here is derived from an EMBL/GenBank/DDBJ whole genome shotgun (WGS) entry which is preliminary data.</text>
</comment>